<keyword evidence="1" id="KW-0472">Membrane</keyword>
<dbReference type="PANTHER" id="PTHR43179">
    <property type="entry name" value="RHAMNOSYLTRANSFERASE WBBL"/>
    <property type="match status" value="1"/>
</dbReference>
<dbReference type="EMBL" id="PFWS01000015">
    <property type="protein sequence ID" value="PJA47516.1"/>
    <property type="molecule type" value="Genomic_DNA"/>
</dbReference>
<keyword evidence="1" id="KW-0812">Transmembrane</keyword>
<dbReference type="Proteomes" id="UP000229749">
    <property type="component" value="Unassembled WGS sequence"/>
</dbReference>
<feature type="domain" description="Glycosyltransferase 2-like" evidence="2">
    <location>
        <begin position="6"/>
        <end position="187"/>
    </location>
</feature>
<proteinExistence type="predicted"/>
<dbReference type="PANTHER" id="PTHR43179:SF7">
    <property type="entry name" value="RHAMNOSYLTRANSFERASE WBBL"/>
    <property type="match status" value="1"/>
</dbReference>
<dbReference type="SUPFAM" id="SSF53448">
    <property type="entry name" value="Nucleotide-diphospho-sugar transferases"/>
    <property type="match status" value="1"/>
</dbReference>
<comment type="caution">
    <text evidence="3">The sequence shown here is derived from an EMBL/GenBank/DDBJ whole genome shotgun (WGS) entry which is preliminary data.</text>
</comment>
<dbReference type="InterPro" id="IPR029044">
    <property type="entry name" value="Nucleotide-diphossugar_trans"/>
</dbReference>
<dbReference type="Pfam" id="PF00535">
    <property type="entry name" value="Glycos_transf_2"/>
    <property type="match status" value="1"/>
</dbReference>
<evidence type="ECO:0000256" key="1">
    <source>
        <dbReference type="SAM" id="Phobius"/>
    </source>
</evidence>
<organism evidence="3 4">
    <name type="scientific">Candidatus Uhrbacteria bacterium CG_4_9_14_3_um_filter_36_7</name>
    <dbReference type="NCBI Taxonomy" id="1975033"/>
    <lineage>
        <taxon>Bacteria</taxon>
        <taxon>Candidatus Uhriibacteriota</taxon>
    </lineage>
</organism>
<dbReference type="CDD" id="cd04186">
    <property type="entry name" value="GT_2_like_c"/>
    <property type="match status" value="1"/>
</dbReference>
<evidence type="ECO:0000313" key="3">
    <source>
        <dbReference type="EMBL" id="PJA47516.1"/>
    </source>
</evidence>
<evidence type="ECO:0000313" key="4">
    <source>
        <dbReference type="Proteomes" id="UP000229749"/>
    </source>
</evidence>
<accession>A0A2M7XIH3</accession>
<gene>
    <name evidence="3" type="ORF">CO172_01020</name>
</gene>
<dbReference type="Gene3D" id="3.90.550.10">
    <property type="entry name" value="Spore Coat Polysaccharide Biosynthesis Protein SpsA, Chain A"/>
    <property type="match status" value="1"/>
</dbReference>
<dbReference type="InterPro" id="IPR001173">
    <property type="entry name" value="Glyco_trans_2-like"/>
</dbReference>
<reference evidence="4" key="1">
    <citation type="submission" date="2017-09" db="EMBL/GenBank/DDBJ databases">
        <title>Depth-based differentiation of microbial function through sediment-hosted aquifers and enrichment of novel symbionts in the deep terrestrial subsurface.</title>
        <authorList>
            <person name="Probst A.J."/>
            <person name="Ladd B."/>
            <person name="Jarett J.K."/>
            <person name="Geller-Mcgrath D.E."/>
            <person name="Sieber C.M.K."/>
            <person name="Emerson J.B."/>
            <person name="Anantharaman K."/>
            <person name="Thomas B.C."/>
            <person name="Malmstrom R."/>
            <person name="Stieglmeier M."/>
            <person name="Klingl A."/>
            <person name="Woyke T."/>
            <person name="Ryan C.M."/>
            <person name="Banfield J.F."/>
        </authorList>
    </citation>
    <scope>NUCLEOTIDE SEQUENCE [LARGE SCALE GENOMIC DNA]</scope>
</reference>
<keyword evidence="1" id="KW-1133">Transmembrane helix</keyword>
<name>A0A2M7XIH3_9BACT</name>
<protein>
    <recommendedName>
        <fullName evidence="2">Glycosyltransferase 2-like domain-containing protein</fullName>
    </recommendedName>
</protein>
<sequence length="288" mass="33619">MDVDISIIIVSWNVRERLEPNLQQIFSLPCKYTVEVFVVDNGSKDGSAKMVREKFPQVNLIQNDWDAGFAGPNNQALRLAKGKVILLLNPDMLIQEGALDRTYELLTQEKKIGVLGIRLNNEFGKPIGSVRRLPTLGSQLAVILKLARFFPSIISFYMYEDFDYSKSQEVPQVRGSYFSFRRELLDTVGYLDDRYHIWFEEVDYCRRVTKQGLSIFYEASVCCQDFVGCGFAKMKHLEKQFIFTDSMRYYFWKWHPWWQAILISFARPIGIMFAAFADIFERVFKKKV</sequence>
<feature type="transmembrane region" description="Helical" evidence="1">
    <location>
        <begin position="257"/>
        <end position="280"/>
    </location>
</feature>
<evidence type="ECO:0000259" key="2">
    <source>
        <dbReference type="Pfam" id="PF00535"/>
    </source>
</evidence>
<dbReference type="AlphaFoldDB" id="A0A2M7XIH3"/>